<dbReference type="OMA" id="CRKERNT"/>
<dbReference type="PANTHER" id="PTHR11819:SF195">
    <property type="entry name" value="SODIUM_GLUCOSE COTRANSPORTER 4"/>
    <property type="match status" value="1"/>
</dbReference>
<feature type="transmembrane region" description="Helical" evidence="7">
    <location>
        <begin position="377"/>
        <end position="406"/>
    </location>
</feature>
<feature type="transmembrane region" description="Helical" evidence="7">
    <location>
        <begin position="47"/>
        <end position="66"/>
    </location>
</feature>
<gene>
    <name evidence="8" type="ORF">CAPTEDRAFT_131184</name>
</gene>
<dbReference type="InterPro" id="IPR038377">
    <property type="entry name" value="Na/Glc_symporter_sf"/>
</dbReference>
<feature type="transmembrane region" description="Helical" evidence="7">
    <location>
        <begin position="195"/>
        <end position="214"/>
    </location>
</feature>
<dbReference type="Pfam" id="PF00474">
    <property type="entry name" value="SSF"/>
    <property type="match status" value="1"/>
</dbReference>
<keyword evidence="3 7" id="KW-0812">Transmembrane</keyword>
<dbReference type="EMBL" id="AMQN01008983">
    <property type="status" value="NOT_ANNOTATED_CDS"/>
    <property type="molecule type" value="Genomic_DNA"/>
</dbReference>
<dbReference type="HOGENOM" id="CLU_018808_9_2_1"/>
<dbReference type="AlphaFoldDB" id="R7U851"/>
<feature type="transmembrane region" description="Helical" evidence="7">
    <location>
        <begin position="480"/>
        <end position="498"/>
    </location>
</feature>
<evidence type="ECO:0000256" key="7">
    <source>
        <dbReference type="SAM" id="Phobius"/>
    </source>
</evidence>
<sequence length="556" mass="60356">MNVTSKATIGLDHWGDILCLVLYFALTMGAGILAMCKPSVKDGIKGFFLAGGTASWWQVGLSLFASNVSSEHFIGFAGAGAASGIAIIIAEWNAIFLILLLAWAFLPVYMFSGVYTLPEYLMRRFGGQRLRYMISVMFILSTILAPADLYSGGIFIQQALGWNMYAGVFGIVLLAGLYSLFGGLLAVIYTDTIQVFIMLAGSLVLSIMAFIKVGGYSGLREKYMDAVASSPASYNDTNMYTNFTDNMTSKCGMPREDAWHIFRHPTRADYPSVAILLRMSIGGVFYWCANQTIVQRTLAAKNISHAKGAAVLAGFLKLTPMFLMIMPGMISRVLYPNEVACSDPATCLAVCGSTAGCSNIAYPRLVLGVLPIGMRGLMVAVMLSAAVSTLTSIYNSIATVVALDLWTKVRPVASDRELVFIGRVAVLIVIATSVAWIPVMQNADGGQMIRYITAVIGYLGAPLSSTFLVAMFWKRCTEKGAFWGFVVAAVCGIIRFVLDIINKRPACGEEDTRPLVVSMVHPYYFNAIQIFLGLIVSVIVSLFTKPRTNEQVNQPE</sequence>
<dbReference type="EMBL" id="KB304303">
    <property type="protein sequence ID" value="ELU02164.1"/>
    <property type="molecule type" value="Genomic_DNA"/>
</dbReference>
<evidence type="ECO:0000256" key="2">
    <source>
        <dbReference type="ARBA" id="ARBA00006434"/>
    </source>
</evidence>
<evidence type="ECO:0000256" key="3">
    <source>
        <dbReference type="ARBA" id="ARBA00022692"/>
    </source>
</evidence>
<feature type="transmembrane region" description="Helical" evidence="7">
    <location>
        <begin position="72"/>
        <end position="90"/>
    </location>
</feature>
<accession>R7U851</accession>
<keyword evidence="10" id="KW-1185">Reference proteome</keyword>
<dbReference type="InterPro" id="IPR001734">
    <property type="entry name" value="Na/solute_symporter"/>
</dbReference>
<evidence type="ECO:0000313" key="8">
    <source>
        <dbReference type="EMBL" id="ELU02164.1"/>
    </source>
</evidence>
<reference evidence="9" key="3">
    <citation type="submission" date="2015-06" db="UniProtKB">
        <authorList>
            <consortium name="EnsemblMetazoa"/>
        </authorList>
    </citation>
    <scope>IDENTIFICATION</scope>
</reference>
<evidence type="ECO:0000256" key="6">
    <source>
        <dbReference type="RuleBase" id="RU362091"/>
    </source>
</evidence>
<dbReference type="EnsemblMetazoa" id="CapteT131184">
    <property type="protein sequence ID" value="CapteP131184"/>
    <property type="gene ID" value="CapteG131184"/>
</dbReference>
<comment type="similarity">
    <text evidence="2 6">Belongs to the sodium:solute symporter (SSF) (TC 2.A.21) family.</text>
</comment>
<feature type="transmembrane region" description="Helical" evidence="7">
    <location>
        <begin position="130"/>
        <end position="150"/>
    </location>
</feature>
<dbReference type="GO" id="GO:0005886">
    <property type="term" value="C:plasma membrane"/>
    <property type="evidence" value="ECO:0007669"/>
    <property type="project" value="TreeGrafter"/>
</dbReference>
<name>R7U851_CAPTE</name>
<dbReference type="STRING" id="283909.R7U851"/>
<dbReference type="NCBIfam" id="TIGR00813">
    <property type="entry name" value="sss"/>
    <property type="match status" value="1"/>
</dbReference>
<evidence type="ECO:0000313" key="10">
    <source>
        <dbReference type="Proteomes" id="UP000014760"/>
    </source>
</evidence>
<dbReference type="PROSITE" id="PS50283">
    <property type="entry name" value="NA_SOLUT_SYMP_3"/>
    <property type="match status" value="1"/>
</dbReference>
<reference evidence="8 10" key="2">
    <citation type="journal article" date="2013" name="Nature">
        <title>Insights into bilaterian evolution from three spiralian genomes.</title>
        <authorList>
            <person name="Simakov O."/>
            <person name="Marletaz F."/>
            <person name="Cho S.J."/>
            <person name="Edsinger-Gonzales E."/>
            <person name="Havlak P."/>
            <person name="Hellsten U."/>
            <person name="Kuo D.H."/>
            <person name="Larsson T."/>
            <person name="Lv J."/>
            <person name="Arendt D."/>
            <person name="Savage R."/>
            <person name="Osoegawa K."/>
            <person name="de Jong P."/>
            <person name="Grimwood J."/>
            <person name="Chapman J.A."/>
            <person name="Shapiro H."/>
            <person name="Aerts A."/>
            <person name="Otillar R.P."/>
            <person name="Terry A.Y."/>
            <person name="Boore J.L."/>
            <person name="Grigoriev I.V."/>
            <person name="Lindberg D.R."/>
            <person name="Seaver E.C."/>
            <person name="Weisblat D.A."/>
            <person name="Putnam N.H."/>
            <person name="Rokhsar D.S."/>
        </authorList>
    </citation>
    <scope>NUCLEOTIDE SEQUENCE</scope>
    <source>
        <strain evidence="8 10">I ESC-2004</strain>
    </source>
</reference>
<dbReference type="GO" id="GO:0005412">
    <property type="term" value="F:D-glucose:sodium symporter activity"/>
    <property type="evidence" value="ECO:0007669"/>
    <property type="project" value="TreeGrafter"/>
</dbReference>
<feature type="transmembrane region" description="Helical" evidence="7">
    <location>
        <begin position="451"/>
        <end position="473"/>
    </location>
</feature>
<evidence type="ECO:0000313" key="9">
    <source>
        <dbReference type="EnsemblMetazoa" id="CapteP131184"/>
    </source>
</evidence>
<feature type="transmembrane region" description="Helical" evidence="7">
    <location>
        <begin position="418"/>
        <end position="439"/>
    </location>
</feature>
<keyword evidence="5 7" id="KW-0472">Membrane</keyword>
<keyword evidence="4 7" id="KW-1133">Transmembrane helix</keyword>
<dbReference type="Proteomes" id="UP000014760">
    <property type="component" value="Unassembled WGS sequence"/>
</dbReference>
<proteinExistence type="inferred from homology"/>
<comment type="subcellular location">
    <subcellularLocation>
        <location evidence="1">Membrane</location>
        <topology evidence="1">Multi-pass membrane protein</topology>
    </subcellularLocation>
</comment>
<evidence type="ECO:0000256" key="4">
    <source>
        <dbReference type="ARBA" id="ARBA00022989"/>
    </source>
</evidence>
<dbReference type="OrthoDB" id="6132759at2759"/>
<dbReference type="Gene3D" id="1.20.1730.10">
    <property type="entry name" value="Sodium/glucose cotransporter"/>
    <property type="match status" value="1"/>
</dbReference>
<evidence type="ECO:0000256" key="5">
    <source>
        <dbReference type="ARBA" id="ARBA00023136"/>
    </source>
</evidence>
<dbReference type="PANTHER" id="PTHR11819">
    <property type="entry name" value="SOLUTE CARRIER FAMILY 5"/>
    <property type="match status" value="1"/>
</dbReference>
<feature type="transmembrane region" description="Helical" evidence="7">
    <location>
        <begin position="97"/>
        <end position="118"/>
    </location>
</feature>
<organism evidence="8">
    <name type="scientific">Capitella teleta</name>
    <name type="common">Polychaete worm</name>
    <dbReference type="NCBI Taxonomy" id="283909"/>
    <lineage>
        <taxon>Eukaryota</taxon>
        <taxon>Metazoa</taxon>
        <taxon>Spiralia</taxon>
        <taxon>Lophotrochozoa</taxon>
        <taxon>Annelida</taxon>
        <taxon>Polychaeta</taxon>
        <taxon>Sedentaria</taxon>
        <taxon>Scolecida</taxon>
        <taxon>Capitellidae</taxon>
        <taxon>Capitella</taxon>
    </lineage>
</organism>
<feature type="transmembrane region" description="Helical" evidence="7">
    <location>
        <begin position="309"/>
        <end position="330"/>
    </location>
</feature>
<feature type="transmembrane region" description="Helical" evidence="7">
    <location>
        <begin position="14"/>
        <end position="35"/>
    </location>
</feature>
<evidence type="ECO:0000256" key="1">
    <source>
        <dbReference type="ARBA" id="ARBA00004141"/>
    </source>
</evidence>
<reference evidence="10" key="1">
    <citation type="submission" date="2012-12" db="EMBL/GenBank/DDBJ databases">
        <authorList>
            <person name="Hellsten U."/>
            <person name="Grimwood J."/>
            <person name="Chapman J.A."/>
            <person name="Shapiro H."/>
            <person name="Aerts A."/>
            <person name="Otillar R.P."/>
            <person name="Terry A.Y."/>
            <person name="Boore J.L."/>
            <person name="Simakov O."/>
            <person name="Marletaz F."/>
            <person name="Cho S.-J."/>
            <person name="Edsinger-Gonzales E."/>
            <person name="Havlak P."/>
            <person name="Kuo D.-H."/>
            <person name="Larsson T."/>
            <person name="Lv J."/>
            <person name="Arendt D."/>
            <person name="Savage R."/>
            <person name="Osoegawa K."/>
            <person name="de Jong P."/>
            <person name="Lindberg D.R."/>
            <person name="Seaver E.C."/>
            <person name="Weisblat D.A."/>
            <person name="Putnam N.H."/>
            <person name="Grigoriev I.V."/>
            <person name="Rokhsar D.S."/>
        </authorList>
    </citation>
    <scope>NUCLEOTIDE SEQUENCE</scope>
    <source>
        <strain evidence="10">I ESC-2004</strain>
    </source>
</reference>
<feature type="transmembrane region" description="Helical" evidence="7">
    <location>
        <begin position="523"/>
        <end position="543"/>
    </location>
</feature>
<protein>
    <submittedName>
        <fullName evidence="8 9">Uncharacterized protein</fullName>
    </submittedName>
</protein>
<feature type="transmembrane region" description="Helical" evidence="7">
    <location>
        <begin position="162"/>
        <end position="189"/>
    </location>
</feature>